<evidence type="ECO:0000256" key="2">
    <source>
        <dbReference type="ARBA" id="ARBA00022679"/>
    </source>
</evidence>
<dbReference type="GO" id="GO:0005524">
    <property type="term" value="F:ATP binding"/>
    <property type="evidence" value="ECO:0007669"/>
    <property type="project" value="UniProtKB-KW"/>
</dbReference>
<proteinExistence type="inferred from homology"/>
<keyword evidence="3" id="KW-0547">Nucleotide-binding</keyword>
<comment type="similarity">
    <text evidence="1">Belongs to the four-carbon acid sugar kinase family.</text>
</comment>
<dbReference type="InterPro" id="IPR010737">
    <property type="entry name" value="4-carb_acid_sugar_kinase_N"/>
</dbReference>
<organism evidence="9 10">
    <name type="scientific">Halalkalibacter oceani</name>
    <dbReference type="NCBI Taxonomy" id="1653776"/>
    <lineage>
        <taxon>Bacteria</taxon>
        <taxon>Bacillati</taxon>
        <taxon>Bacillota</taxon>
        <taxon>Bacilli</taxon>
        <taxon>Bacillales</taxon>
        <taxon>Bacillaceae</taxon>
        <taxon>Halalkalibacter</taxon>
    </lineage>
</organism>
<keyword evidence="2" id="KW-0808">Transferase</keyword>
<dbReference type="Proteomes" id="UP001139179">
    <property type="component" value="Unassembled WGS sequence"/>
</dbReference>
<dbReference type="InterPro" id="IPR031475">
    <property type="entry name" value="NBD_C"/>
</dbReference>
<dbReference type="RefSeq" id="WP_251223296.1">
    <property type="nucleotide sequence ID" value="NZ_JAMBOL010000008.1"/>
</dbReference>
<dbReference type="GO" id="GO:0016301">
    <property type="term" value="F:kinase activity"/>
    <property type="evidence" value="ECO:0007669"/>
    <property type="project" value="UniProtKB-KW"/>
</dbReference>
<evidence type="ECO:0000259" key="8">
    <source>
        <dbReference type="Pfam" id="PF17042"/>
    </source>
</evidence>
<comment type="caution">
    <text evidence="9">The sequence shown here is derived from an EMBL/GenBank/DDBJ whole genome shotgun (WGS) entry which is preliminary data.</text>
</comment>
<keyword evidence="10" id="KW-1185">Reference proteome</keyword>
<dbReference type="Pfam" id="PF07005">
    <property type="entry name" value="SBD_N"/>
    <property type="match status" value="1"/>
</dbReference>
<dbReference type="SUPFAM" id="SSF142764">
    <property type="entry name" value="YgbK-like"/>
    <property type="match status" value="1"/>
</dbReference>
<dbReference type="Gene3D" id="3.40.50.10840">
    <property type="entry name" value="Putative sugar-binding, N-terminal domain"/>
    <property type="match status" value="1"/>
</dbReference>
<dbReference type="InterPro" id="IPR042213">
    <property type="entry name" value="NBD_C_sf"/>
</dbReference>
<protein>
    <submittedName>
        <fullName evidence="9">Four-carbon acid sugar kinase family protein</fullName>
    </submittedName>
</protein>
<evidence type="ECO:0000256" key="3">
    <source>
        <dbReference type="ARBA" id="ARBA00022741"/>
    </source>
</evidence>
<gene>
    <name evidence="9" type="ORF">M3202_10490</name>
</gene>
<dbReference type="Gene3D" id="3.40.980.20">
    <property type="entry name" value="Four-carbon acid sugar kinase, nucleotide binding domain"/>
    <property type="match status" value="1"/>
</dbReference>
<reference evidence="9" key="1">
    <citation type="submission" date="2022-05" db="EMBL/GenBank/DDBJ databases">
        <title>Comparative Genomics of Spacecraft Associated Microbes.</title>
        <authorList>
            <person name="Tran M.T."/>
            <person name="Wright A."/>
            <person name="Seuylemezian A."/>
            <person name="Eisen J."/>
            <person name="Coil D."/>
        </authorList>
    </citation>
    <scope>NUCLEOTIDE SEQUENCE</scope>
    <source>
        <strain evidence="9">214.1.1</strain>
    </source>
</reference>
<feature type="domain" description="Four-carbon acid sugar kinase nucleotide binding" evidence="8">
    <location>
        <begin position="245"/>
        <end position="412"/>
    </location>
</feature>
<accession>A0A9X2IP59</accession>
<evidence type="ECO:0000259" key="7">
    <source>
        <dbReference type="Pfam" id="PF07005"/>
    </source>
</evidence>
<feature type="domain" description="Four-carbon acid sugar kinase N-terminal" evidence="7">
    <location>
        <begin position="1"/>
        <end position="221"/>
    </location>
</feature>
<sequence>MIVIADDLTGANDTGVQFVKQGKPTIVHLTSFIESLTETEKVNVINTDSRSLSPDEAYKRNRELAKKMKGDQQPFIYKKVDSTLRGNIGQEIDGLMDELSFSFCAVVPAYPQNGRLTIGGYHLVHGTLLEDSELANDVKFPMTESFIPDLLAGQTKRSVGLIGVKTLRRGKLAEEVDALLARGVEVIVFDSAIDADLKTVTDFLKTQEKVLWVGSAGLAQAFTSEQAQKLTSDAEEQVEKPLPTLTVAGSVSTVTRKQIAFQKEKGAFVQAIHPLHLLKNDQEVLNTWFDEAKRIIGNKKDLVITTVFTPEVAVELEAYIAEAGIDKLELGNQIASTLGAFASRLIKEVKVSGLILTGGDIAYQTCLKLDIHALEVMKEIEEGIPLSKVVGGPYADTAIVTKAGAFGQESSLHHAMDIIKNTHI</sequence>
<keyword evidence="6" id="KW-0119">Carbohydrate metabolism</keyword>
<evidence type="ECO:0000313" key="9">
    <source>
        <dbReference type="EMBL" id="MCM3714516.1"/>
    </source>
</evidence>
<evidence type="ECO:0000313" key="10">
    <source>
        <dbReference type="Proteomes" id="UP001139179"/>
    </source>
</evidence>
<evidence type="ECO:0000256" key="6">
    <source>
        <dbReference type="ARBA" id="ARBA00023277"/>
    </source>
</evidence>
<keyword evidence="5" id="KW-0067">ATP-binding</keyword>
<evidence type="ECO:0000256" key="5">
    <source>
        <dbReference type="ARBA" id="ARBA00022840"/>
    </source>
</evidence>
<dbReference type="EMBL" id="JAMBOL010000008">
    <property type="protein sequence ID" value="MCM3714516.1"/>
    <property type="molecule type" value="Genomic_DNA"/>
</dbReference>
<dbReference type="AlphaFoldDB" id="A0A9X2IP59"/>
<keyword evidence="4 9" id="KW-0418">Kinase</keyword>
<evidence type="ECO:0000256" key="1">
    <source>
        <dbReference type="ARBA" id="ARBA00005715"/>
    </source>
</evidence>
<name>A0A9X2IP59_9BACI</name>
<evidence type="ECO:0000256" key="4">
    <source>
        <dbReference type="ARBA" id="ARBA00022777"/>
    </source>
</evidence>
<dbReference type="Pfam" id="PF17042">
    <property type="entry name" value="NBD_C"/>
    <property type="match status" value="1"/>
</dbReference>
<dbReference type="InterPro" id="IPR037051">
    <property type="entry name" value="4-carb_acid_sugar_kinase_N_sf"/>
</dbReference>